<evidence type="ECO:0000259" key="13">
    <source>
        <dbReference type="SMART" id="SM00760"/>
    </source>
</evidence>
<dbReference type="InterPro" id="IPR038454">
    <property type="entry name" value="DnaA_N_sf"/>
</dbReference>
<feature type="region of interest" description="Domain I, interacts with DnaA modulators" evidence="8">
    <location>
        <begin position="1"/>
        <end position="90"/>
    </location>
</feature>
<dbReference type="InterPro" id="IPR010921">
    <property type="entry name" value="Trp_repressor/repl_initiator"/>
</dbReference>
<feature type="binding site" evidence="8">
    <location>
        <position position="159"/>
    </location>
    <ligand>
        <name>ATP</name>
        <dbReference type="ChEBI" id="CHEBI:30616"/>
    </ligand>
</feature>
<dbReference type="OrthoDB" id="9807019at2"/>
<dbReference type="Proteomes" id="UP000002368">
    <property type="component" value="Chromosome"/>
</dbReference>
<evidence type="ECO:0000256" key="2">
    <source>
        <dbReference type="ARBA" id="ARBA00022490"/>
    </source>
</evidence>
<evidence type="ECO:0000313" key="15">
    <source>
        <dbReference type="Proteomes" id="UP000002368"/>
    </source>
</evidence>
<keyword evidence="6 8" id="KW-0446">Lipid-binding</keyword>
<dbReference type="Pfam" id="PF00308">
    <property type="entry name" value="Bac_DnaA"/>
    <property type="match status" value="1"/>
</dbReference>
<dbReference type="Pfam" id="PF11638">
    <property type="entry name" value="DnaA_N"/>
    <property type="match status" value="1"/>
</dbReference>
<dbReference type="InterPro" id="IPR013159">
    <property type="entry name" value="DnaA_C"/>
</dbReference>
<dbReference type="InterPro" id="IPR013317">
    <property type="entry name" value="DnaA_dom"/>
</dbReference>
<comment type="subcellular location">
    <subcellularLocation>
        <location evidence="8">Cytoplasm</location>
    </subcellularLocation>
</comment>
<keyword evidence="2 8" id="KW-0963">Cytoplasm</keyword>
<dbReference type="Pfam" id="PF08299">
    <property type="entry name" value="Bac_DnaA_C"/>
    <property type="match status" value="1"/>
</dbReference>
<proteinExistence type="inferred from homology"/>
<evidence type="ECO:0000313" key="14">
    <source>
        <dbReference type="EMBL" id="ADG04781.1"/>
    </source>
</evidence>
<dbReference type="KEGG" id="bts:Btus_0001"/>
<dbReference type="STRING" id="562970.Btus_0001"/>
<evidence type="ECO:0000256" key="8">
    <source>
        <dbReference type="HAMAP-Rule" id="MF_00377"/>
    </source>
</evidence>
<dbReference type="SUPFAM" id="SSF48295">
    <property type="entry name" value="TrpR-like"/>
    <property type="match status" value="1"/>
</dbReference>
<feature type="binding site" evidence="8">
    <location>
        <position position="158"/>
    </location>
    <ligand>
        <name>ATP</name>
        <dbReference type="ChEBI" id="CHEBI:30616"/>
    </ligand>
</feature>
<dbReference type="PROSITE" id="PS01008">
    <property type="entry name" value="DNAA"/>
    <property type="match status" value="1"/>
</dbReference>
<evidence type="ECO:0000256" key="9">
    <source>
        <dbReference type="NCBIfam" id="TIGR00362"/>
    </source>
</evidence>
<feature type="domain" description="AAA+ ATPase" evidence="12">
    <location>
        <begin position="145"/>
        <end position="273"/>
    </location>
</feature>
<evidence type="ECO:0000256" key="10">
    <source>
        <dbReference type="RuleBase" id="RU000577"/>
    </source>
</evidence>
<dbReference type="Gene3D" id="3.40.50.300">
    <property type="entry name" value="P-loop containing nucleotide triphosphate hydrolases"/>
    <property type="match status" value="1"/>
</dbReference>
<dbReference type="eggNOG" id="COG0593">
    <property type="taxonomic scope" value="Bacteria"/>
</dbReference>
<name>D5WQZ1_KYRT2</name>
<protein>
    <recommendedName>
        <fullName evidence="8 9">Chromosomal replication initiator protein DnaA</fullName>
    </recommendedName>
</protein>
<comment type="subunit">
    <text evidence="8">Oligomerizes as a right-handed, spiral filament on DNA at oriC.</text>
</comment>
<dbReference type="NCBIfam" id="TIGR00362">
    <property type="entry name" value="DnaA"/>
    <property type="match status" value="1"/>
</dbReference>
<evidence type="ECO:0000259" key="12">
    <source>
        <dbReference type="SMART" id="SM00382"/>
    </source>
</evidence>
<dbReference type="InterPro" id="IPR020591">
    <property type="entry name" value="Chromosome_initiator_DnaA-like"/>
</dbReference>
<dbReference type="GO" id="GO:0005737">
    <property type="term" value="C:cytoplasm"/>
    <property type="evidence" value="ECO:0007669"/>
    <property type="project" value="UniProtKB-SubCell"/>
</dbReference>
<dbReference type="GO" id="GO:0008289">
    <property type="term" value="F:lipid binding"/>
    <property type="evidence" value="ECO:0007669"/>
    <property type="project" value="UniProtKB-KW"/>
</dbReference>
<dbReference type="CDD" id="cd06571">
    <property type="entry name" value="Bac_DnaA_C"/>
    <property type="match status" value="1"/>
</dbReference>
<dbReference type="Gene3D" id="1.10.8.60">
    <property type="match status" value="1"/>
</dbReference>
<dbReference type="CDD" id="cd00009">
    <property type="entry name" value="AAA"/>
    <property type="match status" value="1"/>
</dbReference>
<dbReference type="InterPro" id="IPR003593">
    <property type="entry name" value="AAA+_ATPase"/>
</dbReference>
<keyword evidence="7 8" id="KW-0238">DNA-binding</keyword>
<dbReference type="NCBIfam" id="NF010686">
    <property type="entry name" value="PRK14086.1"/>
    <property type="match status" value="1"/>
</dbReference>
<accession>D5WQZ1</accession>
<feature type="domain" description="Chromosomal replication initiator DnaA C-terminal" evidence="13">
    <location>
        <begin position="357"/>
        <end position="426"/>
    </location>
</feature>
<dbReference type="PANTHER" id="PTHR30050">
    <property type="entry name" value="CHROMOSOMAL REPLICATION INITIATOR PROTEIN DNAA"/>
    <property type="match status" value="1"/>
</dbReference>
<dbReference type="FunFam" id="3.40.50.300:FF:000150">
    <property type="entry name" value="Chromosomal replication initiator protein DnaA"/>
    <property type="match status" value="1"/>
</dbReference>
<dbReference type="Gene3D" id="3.30.300.180">
    <property type="match status" value="1"/>
</dbReference>
<dbReference type="GO" id="GO:0003688">
    <property type="term" value="F:DNA replication origin binding"/>
    <property type="evidence" value="ECO:0007669"/>
    <property type="project" value="UniProtKB-UniRule"/>
</dbReference>
<organism evidence="14 15">
    <name type="scientific">Kyrpidia tusciae (strain DSM 2912 / NBRC 15312 / T2)</name>
    <name type="common">Bacillus tusciae</name>
    <dbReference type="NCBI Taxonomy" id="562970"/>
    <lineage>
        <taxon>Bacteria</taxon>
        <taxon>Bacillati</taxon>
        <taxon>Bacillota</taxon>
        <taxon>Bacilli</taxon>
        <taxon>Bacillales</taxon>
        <taxon>Alicyclobacillaceae</taxon>
        <taxon>Kyrpidia</taxon>
    </lineage>
</organism>
<dbReference type="GO" id="GO:0006275">
    <property type="term" value="P:regulation of DNA replication"/>
    <property type="evidence" value="ECO:0007669"/>
    <property type="project" value="UniProtKB-UniRule"/>
</dbReference>
<dbReference type="HOGENOM" id="CLU_026910_3_1_9"/>
<comment type="similarity">
    <text evidence="1 8 11">Belongs to the DnaA family.</text>
</comment>
<evidence type="ECO:0000256" key="4">
    <source>
        <dbReference type="ARBA" id="ARBA00022741"/>
    </source>
</evidence>
<feature type="binding site" evidence="8">
    <location>
        <position position="160"/>
    </location>
    <ligand>
        <name>ATP</name>
        <dbReference type="ChEBI" id="CHEBI:30616"/>
    </ligand>
</feature>
<keyword evidence="5 8" id="KW-0067">ATP-binding</keyword>
<reference evidence="14 15" key="1">
    <citation type="journal article" date="2011" name="Stand. Genomic Sci.">
        <title>Complete genome sequence of the thermophilic, hydrogen-oxidizing Bacillus tusciae type strain (T2) and reclassification in the new genus, Kyrpidia gen. nov. as Kyrpidia tusciae comb. nov. and emendation of the family Alicyclobacillaceae da Costa and Rainey, 2010.</title>
        <authorList>
            <person name="Klenk H.P."/>
            <person name="Lapidus A."/>
            <person name="Chertkov O."/>
            <person name="Copeland A."/>
            <person name="Del Rio T.G."/>
            <person name="Nolan M."/>
            <person name="Lucas S."/>
            <person name="Chen F."/>
            <person name="Tice H."/>
            <person name="Cheng J.F."/>
            <person name="Han C."/>
            <person name="Bruce D."/>
            <person name="Goodwin L."/>
            <person name="Pitluck S."/>
            <person name="Pati A."/>
            <person name="Ivanova N."/>
            <person name="Mavromatis K."/>
            <person name="Daum C."/>
            <person name="Chen A."/>
            <person name="Palaniappan K."/>
            <person name="Chang Y.J."/>
            <person name="Land M."/>
            <person name="Hauser L."/>
            <person name="Jeffries C.D."/>
            <person name="Detter J.C."/>
            <person name="Rohde M."/>
            <person name="Abt B."/>
            <person name="Pukall R."/>
            <person name="Goker M."/>
            <person name="Bristow J."/>
            <person name="Markowitz V."/>
            <person name="Hugenholtz P."/>
            <person name="Eisen J.A."/>
        </authorList>
    </citation>
    <scope>NUCLEOTIDE SEQUENCE [LARGE SCALE GENOMIC DNA]</scope>
    <source>
        <strain evidence="14 15">DSM 2912</strain>
    </source>
</reference>
<dbReference type="GO" id="GO:0006270">
    <property type="term" value="P:DNA replication initiation"/>
    <property type="evidence" value="ECO:0007669"/>
    <property type="project" value="UniProtKB-UniRule"/>
</dbReference>
<evidence type="ECO:0000256" key="3">
    <source>
        <dbReference type="ARBA" id="ARBA00022705"/>
    </source>
</evidence>
<dbReference type="PANTHER" id="PTHR30050:SF2">
    <property type="entry name" value="CHROMOSOMAL REPLICATION INITIATOR PROTEIN DNAA"/>
    <property type="match status" value="1"/>
</dbReference>
<evidence type="ECO:0000256" key="11">
    <source>
        <dbReference type="RuleBase" id="RU004227"/>
    </source>
</evidence>
<keyword evidence="15" id="KW-1185">Reference proteome</keyword>
<dbReference type="FunFam" id="1.10.1750.10:FF:000002">
    <property type="entry name" value="Chromosomal replication initiator protein DnaA"/>
    <property type="match status" value="1"/>
</dbReference>
<comment type="function">
    <text evidence="8 10">Plays an essential role in the initiation and regulation of chromosomal replication. ATP-DnaA binds to the origin of replication (oriC) to initiate formation of the DNA replication initiation complex once per cell cycle. Binds the DnaA box (a 9 base pair repeat at the origin) and separates the double-stranded (ds)DNA. Forms a right-handed helical filament on oriC DNA; dsDNA binds to the exterior of the filament while single-stranded (ss)DNA is stabiized in the filament's interior. The ATP-DnaA-oriC complex binds and stabilizes one strand of the AT-rich DNA unwinding element (DUE), permitting loading of DNA polymerase. After initiation quickly degrades to an ADP-DnaA complex that is not apt for DNA replication. Binds acidic phospholipids.</text>
</comment>
<keyword evidence="4 8" id="KW-0547">Nucleotide-binding</keyword>
<evidence type="ECO:0000256" key="5">
    <source>
        <dbReference type="ARBA" id="ARBA00022840"/>
    </source>
</evidence>
<dbReference type="InterPro" id="IPR024633">
    <property type="entry name" value="DnaA_N_dom"/>
</dbReference>
<dbReference type="HAMAP" id="MF_00377">
    <property type="entry name" value="DnaA_bact"/>
    <property type="match status" value="1"/>
</dbReference>
<dbReference type="SMART" id="SM00760">
    <property type="entry name" value="Bac_DnaA_C"/>
    <property type="match status" value="1"/>
</dbReference>
<evidence type="ECO:0000256" key="6">
    <source>
        <dbReference type="ARBA" id="ARBA00023121"/>
    </source>
</evidence>
<comment type="domain">
    <text evidence="8">Domain I is involved in oligomerization and binding regulators, domain II is flexibile and of varying length in different bacteria, domain III forms the AAA+ region, while domain IV binds dsDNA.</text>
</comment>
<evidence type="ECO:0000256" key="7">
    <source>
        <dbReference type="ARBA" id="ARBA00023125"/>
    </source>
</evidence>
<dbReference type="InterPro" id="IPR018312">
    <property type="entry name" value="Chromosome_initiator_DnaA_CS"/>
</dbReference>
<dbReference type="EMBL" id="CP002017">
    <property type="protein sequence ID" value="ADG04781.1"/>
    <property type="molecule type" value="Genomic_DNA"/>
</dbReference>
<dbReference type="FunFam" id="1.10.8.60:FF:000003">
    <property type="entry name" value="Chromosomal replication initiator protein DnaA"/>
    <property type="match status" value="1"/>
</dbReference>
<keyword evidence="3 8" id="KW-0235">DNA replication</keyword>
<dbReference type="InterPro" id="IPR027417">
    <property type="entry name" value="P-loop_NTPase"/>
</dbReference>
<dbReference type="RefSeq" id="WP_013074075.1">
    <property type="nucleotide sequence ID" value="NC_014098.1"/>
</dbReference>
<dbReference type="PRINTS" id="PR00051">
    <property type="entry name" value="DNAA"/>
</dbReference>
<dbReference type="Gene3D" id="1.10.1750.10">
    <property type="match status" value="1"/>
</dbReference>
<dbReference type="SUPFAM" id="SSF52540">
    <property type="entry name" value="P-loop containing nucleoside triphosphate hydrolases"/>
    <property type="match status" value="1"/>
</dbReference>
<dbReference type="GO" id="GO:0005886">
    <property type="term" value="C:plasma membrane"/>
    <property type="evidence" value="ECO:0007669"/>
    <property type="project" value="TreeGrafter"/>
</dbReference>
<dbReference type="InterPro" id="IPR001957">
    <property type="entry name" value="Chromosome_initiator_DnaA"/>
</dbReference>
<gene>
    <name evidence="8" type="primary">dnaA</name>
    <name evidence="14" type="ordered locus">Btus_0001</name>
</gene>
<comment type="caution">
    <text evidence="8">Lacks conserved residue(s) required for the propagation of feature annotation.</text>
</comment>
<dbReference type="SMART" id="SM00382">
    <property type="entry name" value="AAA"/>
    <property type="match status" value="1"/>
</dbReference>
<feature type="binding site" evidence="8">
    <location>
        <position position="156"/>
    </location>
    <ligand>
        <name>ATP</name>
        <dbReference type="ChEBI" id="CHEBI:30616"/>
    </ligand>
</feature>
<feature type="region of interest" description="Domain III, AAA+ region" evidence="8">
    <location>
        <begin position="112"/>
        <end position="328"/>
    </location>
</feature>
<dbReference type="AlphaFoldDB" id="D5WQZ1"/>
<evidence type="ECO:0000256" key="1">
    <source>
        <dbReference type="ARBA" id="ARBA00006583"/>
    </source>
</evidence>
<sequence>MDPRAVELWEQSLSILRTQISPSTFETWLLKASPVTLDANTLVVRVPNMLARDWLERHYTPLVQEALYTIRREPLYVRFVLPDSVPYEQPASQATAASPAPVRTHDDFPPPQLSSKYTFESFVVGENNRFAHAACLAVAEAPSLSYNPLFIYGGVGLGKTHLMQAIGHYVLKHHPEKRVVYISTEQFTNEFINAILYKTVPDFRNRYRSVDILLVDDVQFLAGKEQTQEEFFHTFNTLHLEGKQIVLSSDRPPKEIPTLEDRLRSRFESGLITDIQPPDFETRVAILRKKAKAEGLDIGEDVISFIASKVNTNIRELEGALIRIVAYSSVVNQDMNSELAAEALKDIINADRKQTITVSDIQKAVAEQFSLRVEDLKAKKRTKAVAFPRQIAMYLAREMTSLSLPRIGMEFGGRDHTTVMHAHEKIIRAQAEDPDLAELIQHLKNRLLHA</sequence>
<feature type="region of interest" description="Domain IV, binds dsDNA" evidence="8">
    <location>
        <begin position="329"/>
        <end position="450"/>
    </location>
</feature>
<dbReference type="GO" id="GO:0005524">
    <property type="term" value="F:ATP binding"/>
    <property type="evidence" value="ECO:0007669"/>
    <property type="project" value="UniProtKB-UniRule"/>
</dbReference>